<evidence type="ECO:0008006" key="3">
    <source>
        <dbReference type="Google" id="ProtNLM"/>
    </source>
</evidence>
<name>A0ABD4LMZ7_BACCE</name>
<reference evidence="1 2" key="1">
    <citation type="submission" date="2020-12" db="EMBL/GenBank/DDBJ databases">
        <title>Genome assembly for a thermostable protease producing Bacillus cereus MAKP1 strain isolated from chicken gut.</title>
        <authorList>
            <person name="Malaviya A."/>
        </authorList>
    </citation>
    <scope>NUCLEOTIDE SEQUENCE [LARGE SCALE GENOMIC DNA]</scope>
    <source>
        <strain evidence="1 2">MAKP1</strain>
    </source>
</reference>
<dbReference type="EMBL" id="JAEFBZ010000007">
    <property type="protein sequence ID" value="MBK1611801.1"/>
    <property type="molecule type" value="Genomic_DNA"/>
</dbReference>
<proteinExistence type="predicted"/>
<dbReference type="AlphaFoldDB" id="A0ABD4LMZ7"/>
<evidence type="ECO:0000313" key="2">
    <source>
        <dbReference type="Proteomes" id="UP000613452"/>
    </source>
</evidence>
<dbReference type="Proteomes" id="UP000613452">
    <property type="component" value="Unassembled WGS sequence"/>
</dbReference>
<organism evidence="1 2">
    <name type="scientific">Bacillus cereus</name>
    <dbReference type="NCBI Taxonomy" id="1396"/>
    <lineage>
        <taxon>Bacteria</taxon>
        <taxon>Bacillati</taxon>
        <taxon>Bacillota</taxon>
        <taxon>Bacilli</taxon>
        <taxon>Bacillales</taxon>
        <taxon>Bacillaceae</taxon>
        <taxon>Bacillus</taxon>
        <taxon>Bacillus cereus group</taxon>
    </lineage>
</organism>
<comment type="caution">
    <text evidence="1">The sequence shown here is derived from an EMBL/GenBank/DDBJ whole genome shotgun (WGS) entry which is preliminary data.</text>
</comment>
<dbReference type="RefSeq" id="WP_200152636.1">
    <property type="nucleotide sequence ID" value="NZ_JAEFBZ010000007.1"/>
</dbReference>
<accession>A0ABD4LMZ7</accession>
<sequence>MNKNVQESLIEAIDIIIGEKLNKATYTSSHVGRVKEVNGFDCVVELYGSDRNCKLLEHMHTQIKTGDIVVVQDLYNDNTNRFVQCKIGESE</sequence>
<evidence type="ECO:0000313" key="1">
    <source>
        <dbReference type="EMBL" id="MBK1611801.1"/>
    </source>
</evidence>
<gene>
    <name evidence="1" type="ORF">JCR31_28635</name>
</gene>
<protein>
    <recommendedName>
        <fullName evidence="3">DUF2187 domain-containing protein</fullName>
    </recommendedName>
</protein>